<comment type="pathway">
    <text evidence="1">Cell wall biogenesis; cell wall polysaccharide biosynthesis.</text>
</comment>
<dbReference type="Proteomes" id="UP000288943">
    <property type="component" value="Chromosome"/>
</dbReference>
<evidence type="ECO:0000313" key="8">
    <source>
        <dbReference type="Proteomes" id="UP000288943"/>
    </source>
</evidence>
<evidence type="ECO:0000313" key="9">
    <source>
        <dbReference type="Proteomes" id="UP001527202"/>
    </source>
</evidence>
<dbReference type="OrthoDB" id="8936324at2"/>
<dbReference type="PANTHER" id="PTHR43179:SF12">
    <property type="entry name" value="GALACTOFURANOSYLTRANSFERASE GLFT2"/>
    <property type="match status" value="1"/>
</dbReference>
<evidence type="ECO:0000256" key="3">
    <source>
        <dbReference type="ARBA" id="ARBA00022676"/>
    </source>
</evidence>
<dbReference type="Proteomes" id="UP001527202">
    <property type="component" value="Unassembled WGS sequence"/>
</dbReference>
<evidence type="ECO:0000256" key="1">
    <source>
        <dbReference type="ARBA" id="ARBA00004776"/>
    </source>
</evidence>
<protein>
    <submittedName>
        <fullName evidence="7">Glycosyltransferase family 2 protein</fullName>
    </submittedName>
</protein>
<evidence type="ECO:0000256" key="4">
    <source>
        <dbReference type="ARBA" id="ARBA00022679"/>
    </source>
</evidence>
<keyword evidence="3" id="KW-0328">Glycosyltransferase</keyword>
<feature type="domain" description="Glycosyltransferase 2-like" evidence="5">
    <location>
        <begin position="6"/>
        <end position="173"/>
    </location>
</feature>
<dbReference type="GeneID" id="95378328"/>
<organism evidence="7 8">
    <name type="scientific">Paenibacillus chitinolyticus</name>
    <dbReference type="NCBI Taxonomy" id="79263"/>
    <lineage>
        <taxon>Bacteria</taxon>
        <taxon>Bacillati</taxon>
        <taxon>Bacillota</taxon>
        <taxon>Bacilli</taxon>
        <taxon>Bacillales</taxon>
        <taxon>Paenibacillaceae</taxon>
        <taxon>Paenibacillus</taxon>
    </lineage>
</organism>
<evidence type="ECO:0000256" key="2">
    <source>
        <dbReference type="ARBA" id="ARBA00006739"/>
    </source>
</evidence>
<dbReference type="KEGG" id="pchi:PC41400_26415"/>
<dbReference type="InterPro" id="IPR001173">
    <property type="entry name" value="Glyco_trans_2-like"/>
</dbReference>
<dbReference type="InterPro" id="IPR029044">
    <property type="entry name" value="Nucleotide-diphossugar_trans"/>
</dbReference>
<evidence type="ECO:0000313" key="7">
    <source>
        <dbReference type="EMBL" id="QAV21013.1"/>
    </source>
</evidence>
<keyword evidence="4 7" id="KW-0808">Transferase</keyword>
<accession>A0A410X322</accession>
<dbReference type="EMBL" id="JAMDMJ010000080">
    <property type="protein sequence ID" value="MCY9599924.1"/>
    <property type="molecule type" value="Genomic_DNA"/>
</dbReference>
<dbReference type="AlphaFoldDB" id="A0A410X322"/>
<gene>
    <name evidence="6" type="ORF">M5X16_29695</name>
    <name evidence="7" type="ORF">PC41400_26415</name>
</gene>
<dbReference type="EMBL" id="CP026520">
    <property type="protein sequence ID" value="QAV21013.1"/>
    <property type="molecule type" value="Genomic_DNA"/>
</dbReference>
<reference evidence="7 8" key="1">
    <citation type="submission" date="2018-01" db="EMBL/GenBank/DDBJ databases">
        <title>The whole genome sequencing and assembly of Paenibacillus chitinolyticus KCCM 41400 strain.</title>
        <authorList>
            <person name="Kim J.-Y."/>
            <person name="Park M.-K."/>
            <person name="Lee Y.-J."/>
            <person name="Yi H."/>
            <person name="Bahn Y.-S."/>
            <person name="Kim J.F."/>
            <person name="Lee D.-W."/>
        </authorList>
    </citation>
    <scope>NUCLEOTIDE SEQUENCE [LARGE SCALE GENOMIC DNA]</scope>
    <source>
        <strain evidence="7 8">KCCM 41400</strain>
    </source>
</reference>
<evidence type="ECO:0000313" key="6">
    <source>
        <dbReference type="EMBL" id="MCY9599924.1"/>
    </source>
</evidence>
<dbReference type="Pfam" id="PF00535">
    <property type="entry name" value="Glycos_transf_2"/>
    <property type="match status" value="1"/>
</dbReference>
<dbReference type="GO" id="GO:0016757">
    <property type="term" value="F:glycosyltransferase activity"/>
    <property type="evidence" value="ECO:0007669"/>
    <property type="project" value="UniProtKB-KW"/>
</dbReference>
<proteinExistence type="inferred from homology"/>
<reference evidence="6 9" key="2">
    <citation type="submission" date="2022-05" db="EMBL/GenBank/DDBJ databases">
        <title>Genome Sequencing of Bee-Associated Microbes.</title>
        <authorList>
            <person name="Dunlap C."/>
        </authorList>
    </citation>
    <scope>NUCLEOTIDE SEQUENCE [LARGE SCALE GENOMIC DNA]</scope>
    <source>
        <strain evidence="6 9">NRRL B-23120</strain>
    </source>
</reference>
<sequence length="281" mass="31669">MGALTSIIILTRNGLKHTRACVESVQKYTSLPYEFIFVDNGSTDGTLAYLSTVRNATVLANSVNKGFAGGCNQGIRAAKGDYLLLLNNDVVVTENWLEGLRGWLGWDRTIGIVGPVSCNVAPIQRIQPDPYQTMDEMQRFARKWREQNIGIGFYPHRLIGFCMLFHKKLIETIGGFDERFYPGGYEDDDFCLRARLSGKILWAACDVYVHHHGHATFTANGLAWNEQGLYNAEIFRNKWNLEVSAVELEKTGYNPSLIVEKVKTFCPEKHFVHLGEEEGLT</sequence>
<dbReference type="Gene3D" id="3.90.550.10">
    <property type="entry name" value="Spore Coat Polysaccharide Biosynthesis Protein SpsA, Chain A"/>
    <property type="match status" value="1"/>
</dbReference>
<evidence type="ECO:0000259" key="5">
    <source>
        <dbReference type="Pfam" id="PF00535"/>
    </source>
</evidence>
<comment type="similarity">
    <text evidence="2">Belongs to the glycosyltransferase 2 family.</text>
</comment>
<dbReference type="SUPFAM" id="SSF53448">
    <property type="entry name" value="Nucleotide-diphospho-sugar transferases"/>
    <property type="match status" value="1"/>
</dbReference>
<keyword evidence="9" id="KW-1185">Reference proteome</keyword>
<dbReference type="RefSeq" id="WP_042234583.1">
    <property type="nucleotide sequence ID" value="NZ_CP026520.1"/>
</dbReference>
<dbReference type="CDD" id="cd04186">
    <property type="entry name" value="GT_2_like_c"/>
    <property type="match status" value="1"/>
</dbReference>
<name>A0A410X322_9BACL</name>
<dbReference type="PANTHER" id="PTHR43179">
    <property type="entry name" value="RHAMNOSYLTRANSFERASE WBBL"/>
    <property type="match status" value="1"/>
</dbReference>